<feature type="compositionally biased region" description="Polar residues" evidence="1">
    <location>
        <begin position="190"/>
        <end position="207"/>
    </location>
</feature>
<evidence type="ECO:0000259" key="2">
    <source>
        <dbReference type="Pfam" id="PF16064"/>
    </source>
</evidence>
<gene>
    <name evidence="3" type="ORF">MEUPH1_LOCUS22656</name>
</gene>
<accession>A0AAV0XJP8</accession>
<feature type="compositionally biased region" description="Low complexity" evidence="1">
    <location>
        <begin position="224"/>
        <end position="243"/>
    </location>
</feature>
<evidence type="ECO:0000313" key="3">
    <source>
        <dbReference type="EMBL" id="CAI6368278.1"/>
    </source>
</evidence>
<dbReference type="Pfam" id="PF16064">
    <property type="entry name" value="DUF4806"/>
    <property type="match status" value="1"/>
</dbReference>
<reference evidence="3 4" key="1">
    <citation type="submission" date="2023-01" db="EMBL/GenBank/DDBJ databases">
        <authorList>
            <person name="Whitehead M."/>
        </authorList>
    </citation>
    <scope>NUCLEOTIDE SEQUENCE [LARGE SCALE GENOMIC DNA]</scope>
</reference>
<dbReference type="AlphaFoldDB" id="A0AAV0XJP8"/>
<evidence type="ECO:0000313" key="4">
    <source>
        <dbReference type="Proteomes" id="UP001160148"/>
    </source>
</evidence>
<dbReference type="PANTHER" id="PTHR34153">
    <property type="entry name" value="SI:CH211-262H13.3-RELATED-RELATED"/>
    <property type="match status" value="1"/>
</dbReference>
<proteinExistence type="predicted"/>
<keyword evidence="4" id="KW-1185">Reference proteome</keyword>
<comment type="caution">
    <text evidence="3">The sequence shown here is derived from an EMBL/GenBank/DDBJ whole genome shotgun (WGS) entry which is preliminary data.</text>
</comment>
<dbReference type="PANTHER" id="PTHR34153:SF2">
    <property type="entry name" value="SI:CH211-262H13.3-RELATED"/>
    <property type="match status" value="1"/>
</dbReference>
<feature type="region of interest" description="Disordered" evidence="1">
    <location>
        <begin position="190"/>
        <end position="247"/>
    </location>
</feature>
<organism evidence="3 4">
    <name type="scientific">Macrosiphum euphorbiae</name>
    <name type="common">potato aphid</name>
    <dbReference type="NCBI Taxonomy" id="13131"/>
    <lineage>
        <taxon>Eukaryota</taxon>
        <taxon>Metazoa</taxon>
        <taxon>Ecdysozoa</taxon>
        <taxon>Arthropoda</taxon>
        <taxon>Hexapoda</taxon>
        <taxon>Insecta</taxon>
        <taxon>Pterygota</taxon>
        <taxon>Neoptera</taxon>
        <taxon>Paraneoptera</taxon>
        <taxon>Hemiptera</taxon>
        <taxon>Sternorrhyncha</taxon>
        <taxon>Aphidomorpha</taxon>
        <taxon>Aphidoidea</taxon>
        <taxon>Aphididae</taxon>
        <taxon>Macrosiphini</taxon>
        <taxon>Macrosiphum</taxon>
    </lineage>
</organism>
<dbReference type="EMBL" id="CARXXK010000005">
    <property type="protein sequence ID" value="CAI6368278.1"/>
    <property type="molecule type" value="Genomic_DNA"/>
</dbReference>
<name>A0AAV0XJP8_9HEMI</name>
<dbReference type="Proteomes" id="UP001160148">
    <property type="component" value="Unassembled WGS sequence"/>
</dbReference>
<protein>
    <recommendedName>
        <fullName evidence="2">DUF4806 domain-containing protein</fullName>
    </recommendedName>
</protein>
<evidence type="ECO:0000256" key="1">
    <source>
        <dbReference type="SAM" id="MobiDB-lite"/>
    </source>
</evidence>
<sequence>MWNVVHFLQDDSVESVPNFWYKKIHKTCAWPLVKSSTKKMIERRTQPNEIDFKWYPARILGRNYESLEEARVKAKKAQYFTDLSSANEDYGYTRFNHKLEGIPSPPALKTNNEKFSTKKNSNCHLIRSESENSLIYDSDKDPEYSCSQPAKIAVHTTPDKCSPNNLNITMMNSPIGKIIVENISPLHSTQSFSHASTSQCTPQTNPVKRTLFPSEPSSKRFNSDDTVSVSTSSNMKNNKQKQNASFSMPPEDFQNFVISTLTKVKYDIAGLTHTVNASHLILDSIQNMPVNSSTLPNEFQETFILDEIFPIKSNDELEHFERQIENDKHFRSNISSKLSLMVGIKNVGDSVRRLMSKMFKDEILVEYSLQGFKKKKSFQKLGIYRLLIDAIRVHRKFNNLIDKEFDVPLATWIAHAKFRLMNHKNIDKS</sequence>
<dbReference type="InterPro" id="IPR032071">
    <property type="entry name" value="DUF4806"/>
</dbReference>
<feature type="domain" description="DUF4806" evidence="2">
    <location>
        <begin position="308"/>
        <end position="382"/>
    </location>
</feature>